<evidence type="ECO:0000313" key="2">
    <source>
        <dbReference type="Proteomes" id="UP000016843"/>
    </source>
</evidence>
<keyword evidence="2" id="KW-1185">Reference proteome</keyword>
<reference evidence="1 2" key="1">
    <citation type="journal article" date="2013" name="Genome Announc.">
        <title>Draft Genome Sequence of the Psychrophilic and Alkaliphilic Rhodonellum psychrophilum Strain GCM71T.</title>
        <authorList>
            <person name="Hauptmann A.L."/>
            <person name="Glaring M.A."/>
            <person name="Hallin P.F."/>
            <person name="Prieme A."/>
            <person name="Stougaard P."/>
        </authorList>
    </citation>
    <scope>NUCLEOTIDE SEQUENCE [LARGE SCALE GENOMIC DNA]</scope>
    <source>
        <strain evidence="1 2">GCM71</strain>
    </source>
</reference>
<gene>
    <name evidence="1" type="ORF">P872_02140</name>
</gene>
<dbReference type="AlphaFoldDB" id="U5BTD0"/>
<dbReference type="EMBL" id="AWXR01000009">
    <property type="protein sequence ID" value="ERM83840.1"/>
    <property type="molecule type" value="Genomic_DNA"/>
</dbReference>
<comment type="caution">
    <text evidence="1">The sequence shown here is derived from an EMBL/GenBank/DDBJ whole genome shotgun (WGS) entry which is preliminary data.</text>
</comment>
<sequence length="30" mass="3487">MEGLEVISYFFDIDGLENHCLTIAFLMMFS</sequence>
<proteinExistence type="predicted"/>
<evidence type="ECO:0000313" key="1">
    <source>
        <dbReference type="EMBL" id="ERM83840.1"/>
    </source>
</evidence>
<name>U5BTD0_9BACT</name>
<dbReference type="Proteomes" id="UP000016843">
    <property type="component" value="Unassembled WGS sequence"/>
</dbReference>
<protein>
    <submittedName>
        <fullName evidence="1">Uncharacterized protein</fullName>
    </submittedName>
</protein>
<accession>U5BTD0</accession>
<organism evidence="1 2">
    <name type="scientific">Rhodonellum psychrophilum GCM71 = DSM 17998</name>
    <dbReference type="NCBI Taxonomy" id="1123057"/>
    <lineage>
        <taxon>Bacteria</taxon>
        <taxon>Pseudomonadati</taxon>
        <taxon>Bacteroidota</taxon>
        <taxon>Cytophagia</taxon>
        <taxon>Cytophagales</taxon>
        <taxon>Cytophagaceae</taxon>
        <taxon>Rhodonellum</taxon>
    </lineage>
</organism>